<evidence type="ECO:0000313" key="3">
    <source>
        <dbReference type="Proteomes" id="UP001611580"/>
    </source>
</evidence>
<dbReference type="Pfam" id="PF00581">
    <property type="entry name" value="Rhodanese"/>
    <property type="match status" value="1"/>
</dbReference>
<proteinExistence type="predicted"/>
<dbReference type="SMART" id="SM00450">
    <property type="entry name" value="RHOD"/>
    <property type="match status" value="1"/>
</dbReference>
<dbReference type="RefSeq" id="WP_397401557.1">
    <property type="nucleotide sequence ID" value="NZ_JBIRYI010000002.1"/>
</dbReference>
<dbReference type="PANTHER" id="PTHR43031:SF1">
    <property type="entry name" value="PYRIDINE NUCLEOTIDE-DISULPHIDE OXIDOREDUCTASE"/>
    <property type="match status" value="1"/>
</dbReference>
<dbReference type="InterPro" id="IPR036873">
    <property type="entry name" value="Rhodanese-like_dom_sf"/>
</dbReference>
<dbReference type="SUPFAM" id="SSF52821">
    <property type="entry name" value="Rhodanese/Cell cycle control phosphatase"/>
    <property type="match status" value="1"/>
</dbReference>
<feature type="domain" description="Rhodanese" evidence="1">
    <location>
        <begin position="22"/>
        <end position="109"/>
    </location>
</feature>
<name>A0ABW7XET5_9MICO</name>
<evidence type="ECO:0000259" key="1">
    <source>
        <dbReference type="PROSITE" id="PS50206"/>
    </source>
</evidence>
<gene>
    <name evidence="2" type="ORF">ACH47X_03840</name>
</gene>
<organism evidence="2 3">
    <name type="scientific">Promicromonospora kroppenstedtii</name>
    <dbReference type="NCBI Taxonomy" id="440482"/>
    <lineage>
        <taxon>Bacteria</taxon>
        <taxon>Bacillati</taxon>
        <taxon>Actinomycetota</taxon>
        <taxon>Actinomycetes</taxon>
        <taxon>Micrococcales</taxon>
        <taxon>Promicromonosporaceae</taxon>
        <taxon>Promicromonospora</taxon>
    </lineage>
</organism>
<accession>A0ABW7XET5</accession>
<dbReference type="InterPro" id="IPR050229">
    <property type="entry name" value="GlpE_sulfurtransferase"/>
</dbReference>
<dbReference type="Proteomes" id="UP001611580">
    <property type="component" value="Unassembled WGS sequence"/>
</dbReference>
<dbReference type="EMBL" id="JBIRYI010000002">
    <property type="protein sequence ID" value="MFI2486012.1"/>
    <property type="molecule type" value="Genomic_DNA"/>
</dbReference>
<dbReference type="CDD" id="cd00158">
    <property type="entry name" value="RHOD"/>
    <property type="match status" value="1"/>
</dbReference>
<protein>
    <submittedName>
        <fullName evidence="2">Rhodanese-like domain-containing protein</fullName>
    </submittedName>
</protein>
<comment type="caution">
    <text evidence="2">The sequence shown here is derived from an EMBL/GenBank/DDBJ whole genome shotgun (WGS) entry which is preliminary data.</text>
</comment>
<reference evidence="2 3" key="1">
    <citation type="submission" date="2024-10" db="EMBL/GenBank/DDBJ databases">
        <title>The Natural Products Discovery Center: Release of the First 8490 Sequenced Strains for Exploring Actinobacteria Biosynthetic Diversity.</title>
        <authorList>
            <person name="Kalkreuter E."/>
            <person name="Kautsar S.A."/>
            <person name="Yang D."/>
            <person name="Bader C.D."/>
            <person name="Teijaro C.N."/>
            <person name="Fluegel L."/>
            <person name="Davis C.M."/>
            <person name="Simpson J.R."/>
            <person name="Lauterbach L."/>
            <person name="Steele A.D."/>
            <person name="Gui C."/>
            <person name="Meng S."/>
            <person name="Li G."/>
            <person name="Viehrig K."/>
            <person name="Ye F."/>
            <person name="Su P."/>
            <person name="Kiefer A.F."/>
            <person name="Nichols A."/>
            <person name="Cepeda A.J."/>
            <person name="Yan W."/>
            <person name="Fan B."/>
            <person name="Jiang Y."/>
            <person name="Adhikari A."/>
            <person name="Zheng C.-J."/>
            <person name="Schuster L."/>
            <person name="Cowan T.M."/>
            <person name="Smanski M.J."/>
            <person name="Chevrette M.G."/>
            <person name="De Carvalho L.P.S."/>
            <person name="Shen B."/>
        </authorList>
    </citation>
    <scope>NUCLEOTIDE SEQUENCE [LARGE SCALE GENOMIC DNA]</scope>
    <source>
        <strain evidence="2 3">NPDC019481</strain>
    </source>
</reference>
<sequence length="113" mass="12384">MSLRHYVHRPPEVGVAEALRLIEDGALVVDVRREREWRNHHVPGSVHLPLDELTDRAEELPEDRVLIAFCTGGLLSRGAANLLTELGFDAVSLARGLMAWRAAGGALEGERVG</sequence>
<dbReference type="PANTHER" id="PTHR43031">
    <property type="entry name" value="FAD-DEPENDENT OXIDOREDUCTASE"/>
    <property type="match status" value="1"/>
</dbReference>
<evidence type="ECO:0000313" key="2">
    <source>
        <dbReference type="EMBL" id="MFI2486012.1"/>
    </source>
</evidence>
<dbReference type="InterPro" id="IPR001763">
    <property type="entry name" value="Rhodanese-like_dom"/>
</dbReference>
<dbReference type="PROSITE" id="PS50206">
    <property type="entry name" value="RHODANESE_3"/>
    <property type="match status" value="1"/>
</dbReference>
<dbReference type="Gene3D" id="3.40.250.10">
    <property type="entry name" value="Rhodanese-like domain"/>
    <property type="match status" value="1"/>
</dbReference>
<keyword evidence="3" id="KW-1185">Reference proteome</keyword>